<sequence length="223" mass="25274">MNKILVVSTVLLGIASAYDFSDAYFNQLLTKEFDDLTLSESSIAHPRARRDDEAAKCHHKHKFCCAEDLLFELYDKIRDMKKECLKEVTGKEFHGGPPFTCEELEQRKKEMICVAECMGKKKGVLDADGNIKEEELKKSVKESMSGLDWFQPLMDDVITKCIAEAKEAADKREAGGCNPSDLKLVHCFFKEIQLSCPADQIKDQARCDALRESVKKHDFPPPH</sequence>
<dbReference type="PANTHER" id="PTHR21066">
    <property type="entry name" value="ODORANT-BINDING PROTEIN 59A-RELATED"/>
    <property type="match status" value="1"/>
</dbReference>
<reference evidence="6" key="1">
    <citation type="journal article" date="2014" name="Arch. Insect Biochem. Physiol.">
        <title>Transcriptome and tissue-specific expression analysis of Obp and Csp genes in the dark black chafer.</title>
        <authorList>
            <person name="Ju Q."/>
            <person name="Li X."/>
            <person name="Jiang X.J."/>
            <person name="Qu M.J."/>
            <person name="Guo X.Q."/>
            <person name="Han Z.J."/>
            <person name="Li F."/>
        </authorList>
    </citation>
    <scope>NUCLEOTIDE SEQUENCE</scope>
</reference>
<organism evidence="6">
    <name type="scientific">Holotrichia parallela</name>
    <name type="common">Dark black chafer beetle</name>
    <name type="synonym">Pedinotrichia parallela</name>
    <dbReference type="NCBI Taxonomy" id="93412"/>
    <lineage>
        <taxon>Eukaryota</taxon>
        <taxon>Metazoa</taxon>
        <taxon>Ecdysozoa</taxon>
        <taxon>Arthropoda</taxon>
        <taxon>Hexapoda</taxon>
        <taxon>Insecta</taxon>
        <taxon>Pterygota</taxon>
        <taxon>Neoptera</taxon>
        <taxon>Endopterygota</taxon>
        <taxon>Coleoptera</taxon>
        <taxon>Polyphaga</taxon>
        <taxon>Scarabaeiformia</taxon>
        <taxon>Scarabaeidae</taxon>
        <taxon>Melolonthinae</taxon>
        <taxon>Holotrichia</taxon>
    </lineage>
</organism>
<reference evidence="6" key="2">
    <citation type="submission" date="2015-05" db="EMBL/GenBank/DDBJ databases">
        <authorList>
            <person name="Ju Q."/>
            <person name="Li X."/>
            <person name="Jiang X.J."/>
            <person name="Qu M.J."/>
        </authorList>
    </citation>
    <scope>NUCLEOTIDE SEQUENCE</scope>
</reference>
<keyword evidence="4" id="KW-0732">Signal</keyword>
<proteinExistence type="evidence at transcript level"/>
<dbReference type="Gene3D" id="1.10.238.270">
    <property type="match status" value="1"/>
</dbReference>
<comment type="similarity">
    <text evidence="2">Belongs to the PBP/GOBP family.</text>
</comment>
<evidence type="ECO:0000256" key="4">
    <source>
        <dbReference type="SAM" id="SignalP"/>
    </source>
</evidence>
<feature type="chain" id="PRO_5005182422" evidence="4">
    <location>
        <begin position="18"/>
        <end position="223"/>
    </location>
</feature>
<feature type="signal peptide" evidence="4">
    <location>
        <begin position="1"/>
        <end position="17"/>
    </location>
</feature>
<protein>
    <submittedName>
        <fullName evidence="6">OBP16</fullName>
    </submittedName>
</protein>
<dbReference type="PANTHER" id="PTHR21066:SF17">
    <property type="entry name" value="AGAP011368-PA"/>
    <property type="match status" value="1"/>
</dbReference>
<evidence type="ECO:0000256" key="2">
    <source>
        <dbReference type="ARBA" id="ARBA00008098"/>
    </source>
</evidence>
<dbReference type="SUPFAM" id="SSF47565">
    <property type="entry name" value="Insect pheromone/odorant-binding proteins"/>
    <property type="match status" value="1"/>
</dbReference>
<dbReference type="Pfam" id="PF22651">
    <property type="entry name" value="OBP47_like"/>
    <property type="match status" value="1"/>
</dbReference>
<evidence type="ECO:0000313" key="6">
    <source>
        <dbReference type="EMBL" id="AKI84374.1"/>
    </source>
</evidence>
<evidence type="ECO:0000256" key="3">
    <source>
        <dbReference type="ARBA" id="ARBA00022525"/>
    </source>
</evidence>
<dbReference type="InterPro" id="IPR052295">
    <property type="entry name" value="Odorant-binding_protein"/>
</dbReference>
<accession>A0A0G2YIU0</accession>
<name>A0A0G2YIU0_HOLPA</name>
<dbReference type="InterPro" id="IPR054577">
    <property type="entry name" value="OBP47-like_dom"/>
</dbReference>
<keyword evidence="3" id="KW-0964">Secreted</keyword>
<dbReference type="AlphaFoldDB" id="A0A0G2YIU0"/>
<dbReference type="InterPro" id="IPR036728">
    <property type="entry name" value="PBP_GOBP_sf"/>
</dbReference>
<dbReference type="GO" id="GO:0005576">
    <property type="term" value="C:extracellular region"/>
    <property type="evidence" value="ECO:0007669"/>
    <property type="project" value="UniProtKB-SubCell"/>
</dbReference>
<evidence type="ECO:0000259" key="5">
    <source>
        <dbReference type="Pfam" id="PF22651"/>
    </source>
</evidence>
<evidence type="ECO:0000256" key="1">
    <source>
        <dbReference type="ARBA" id="ARBA00004613"/>
    </source>
</evidence>
<comment type="subcellular location">
    <subcellularLocation>
        <location evidence="1">Secreted</location>
    </subcellularLocation>
</comment>
<dbReference type="EMBL" id="KR733562">
    <property type="protein sequence ID" value="AKI84374.1"/>
    <property type="molecule type" value="mRNA"/>
</dbReference>
<feature type="domain" description="OBP47-like" evidence="5">
    <location>
        <begin position="112"/>
        <end position="212"/>
    </location>
</feature>
<dbReference type="GO" id="GO:0005549">
    <property type="term" value="F:odorant binding"/>
    <property type="evidence" value="ECO:0007669"/>
    <property type="project" value="InterPro"/>
</dbReference>